<organism evidence="2 3">
    <name type="scientific">Colletotrichum sojae</name>
    <dbReference type="NCBI Taxonomy" id="2175907"/>
    <lineage>
        <taxon>Eukaryota</taxon>
        <taxon>Fungi</taxon>
        <taxon>Dikarya</taxon>
        <taxon>Ascomycota</taxon>
        <taxon>Pezizomycotina</taxon>
        <taxon>Sordariomycetes</taxon>
        <taxon>Hypocreomycetidae</taxon>
        <taxon>Glomerellales</taxon>
        <taxon>Glomerellaceae</taxon>
        <taxon>Colletotrichum</taxon>
        <taxon>Colletotrichum orchidearum species complex</taxon>
    </lineage>
</organism>
<feature type="region of interest" description="Disordered" evidence="1">
    <location>
        <begin position="1"/>
        <end position="87"/>
    </location>
</feature>
<feature type="compositionally biased region" description="Basic and acidic residues" evidence="1">
    <location>
        <begin position="42"/>
        <end position="53"/>
    </location>
</feature>
<dbReference type="AlphaFoldDB" id="A0A8H6JK18"/>
<proteinExistence type="predicted"/>
<reference evidence="2 3" key="1">
    <citation type="journal article" date="2020" name="Phytopathology">
        <title>Genome Sequence Resources of Colletotrichum truncatum, C. plurivorum, C. musicola, and C. sojae: Four Species Pathogenic to Soybean (Glycine max).</title>
        <authorList>
            <person name="Rogerio F."/>
            <person name="Boufleur T.R."/>
            <person name="Ciampi-Guillardi M."/>
            <person name="Sukno S.A."/>
            <person name="Thon M.R."/>
            <person name="Massola Junior N.S."/>
            <person name="Baroncelli R."/>
        </authorList>
    </citation>
    <scope>NUCLEOTIDE SEQUENCE [LARGE SCALE GENOMIC DNA]</scope>
    <source>
        <strain evidence="2 3">LFN0009</strain>
    </source>
</reference>
<keyword evidence="3" id="KW-1185">Reference proteome</keyword>
<dbReference type="Proteomes" id="UP000652219">
    <property type="component" value="Unassembled WGS sequence"/>
</dbReference>
<evidence type="ECO:0000256" key="1">
    <source>
        <dbReference type="SAM" id="MobiDB-lite"/>
    </source>
</evidence>
<name>A0A8H6JK18_9PEZI</name>
<feature type="compositionally biased region" description="Low complexity" evidence="1">
    <location>
        <begin position="70"/>
        <end position="86"/>
    </location>
</feature>
<evidence type="ECO:0000313" key="3">
    <source>
        <dbReference type="Proteomes" id="UP000652219"/>
    </source>
</evidence>
<gene>
    <name evidence="2" type="ORF">CSOJ01_04134</name>
</gene>
<protein>
    <submittedName>
        <fullName evidence="2">Uncharacterized protein</fullName>
    </submittedName>
</protein>
<feature type="compositionally biased region" description="Polar residues" evidence="1">
    <location>
        <begin position="9"/>
        <end position="21"/>
    </location>
</feature>
<sequence length="114" mass="11490">MFPDPATDSGRTAWNTRTPSPATRIPGVPLAPGVLGSSGLHHSGDKSTGRFPERWPAPSSDGSGGGRPGAGAEECGGHAAPASPAAGTTWLRSRAPDRMSAIEANAAGRVVQHV</sequence>
<dbReference type="EMBL" id="WIGN01000045">
    <property type="protein sequence ID" value="KAF6814243.1"/>
    <property type="molecule type" value="Genomic_DNA"/>
</dbReference>
<accession>A0A8H6JK18</accession>
<evidence type="ECO:0000313" key="2">
    <source>
        <dbReference type="EMBL" id="KAF6814243.1"/>
    </source>
</evidence>
<comment type="caution">
    <text evidence="2">The sequence shown here is derived from an EMBL/GenBank/DDBJ whole genome shotgun (WGS) entry which is preliminary data.</text>
</comment>